<name>A0A9Q7KC15_ECOLX</name>
<protein>
    <submittedName>
        <fullName evidence="1">Uncharacterized protein</fullName>
    </submittedName>
</protein>
<dbReference type="EMBL" id="SCIU01000017">
    <property type="protein sequence ID" value="RXB31061.1"/>
    <property type="molecule type" value="Genomic_DNA"/>
</dbReference>
<accession>A0A9Q7KC15</accession>
<evidence type="ECO:0000313" key="2">
    <source>
        <dbReference type="Proteomes" id="UP000290652"/>
    </source>
</evidence>
<sequence>MIFPYSEKQKQSFLTRFGQKIKINDSDELGIVEIEINNDNGQVSETIYITADINKVKQEDEVLLNEILYTIAYLVNDGSGLANCYLAFKGEQETSFYD</sequence>
<comment type="caution">
    <text evidence="1">The sequence shown here is derived from an EMBL/GenBank/DDBJ whole genome shotgun (WGS) entry which is preliminary data.</text>
</comment>
<proteinExistence type="predicted"/>
<dbReference type="Proteomes" id="UP000290652">
    <property type="component" value="Unassembled WGS sequence"/>
</dbReference>
<dbReference type="AlphaFoldDB" id="A0A9Q7KC15"/>
<gene>
    <name evidence="1" type="ORF">EPS97_10710</name>
</gene>
<dbReference type="RefSeq" id="WP_000577166.1">
    <property type="nucleotide sequence ID" value="NZ_CP107720.1"/>
</dbReference>
<reference evidence="1 2" key="1">
    <citation type="submission" date="2019-01" db="EMBL/GenBank/DDBJ databases">
        <title>Genomic analysis of febrile catheter-associated UTI E. coli isolates.</title>
        <authorList>
            <person name="Potter R."/>
            <person name="Zou Z."/>
            <person name="Henderson J."/>
            <person name="Dantas G."/>
        </authorList>
    </citation>
    <scope>NUCLEOTIDE SEQUENCE [LARGE SCALE GENOMIC DNA]</scope>
    <source>
        <strain evidence="1 2">49_rectal</strain>
    </source>
</reference>
<organism evidence="1 2">
    <name type="scientific">Escherichia coli</name>
    <dbReference type="NCBI Taxonomy" id="562"/>
    <lineage>
        <taxon>Bacteria</taxon>
        <taxon>Pseudomonadati</taxon>
        <taxon>Pseudomonadota</taxon>
        <taxon>Gammaproteobacteria</taxon>
        <taxon>Enterobacterales</taxon>
        <taxon>Enterobacteriaceae</taxon>
        <taxon>Escherichia</taxon>
    </lineage>
</organism>
<evidence type="ECO:0000313" key="1">
    <source>
        <dbReference type="EMBL" id="RXB31061.1"/>
    </source>
</evidence>